<dbReference type="PANTHER" id="PTHR47955">
    <property type="entry name" value="CYTOCHROME P450 FAMILY 71 PROTEIN"/>
    <property type="match status" value="1"/>
</dbReference>
<evidence type="ECO:0000256" key="7">
    <source>
        <dbReference type="ARBA" id="ARBA00023033"/>
    </source>
</evidence>
<dbReference type="InterPro" id="IPR002401">
    <property type="entry name" value="Cyt_P450_E_grp-I"/>
</dbReference>
<evidence type="ECO:0000256" key="8">
    <source>
        <dbReference type="PIRSR" id="PIRSR602401-1"/>
    </source>
</evidence>
<evidence type="ECO:0000256" key="5">
    <source>
        <dbReference type="ARBA" id="ARBA00023002"/>
    </source>
</evidence>
<sequence length="433" mass="49345">MSQEHGPLMLLHLGQVPTVVASSSEAAQEIMKTHDLLFASRPNSTILNTLLYGCKDIAFSPYGEYWRQLKSIVTSRLLSNAQVKSYQNIREEETSRMMGALEESHGSYIDVTPLFDSLAEKIMCRVAIGRAYDGARLTSILKMYLTMFTRFSVGTYFPWFWWVDRVSGLLGKAEEATKKLDEFLEDVIEEHVNKKRGDDEGQDIIDILLNTQKDKTTGFTFERDTIKAVIMDIFGGGIDNTSTNLEWVLSELIRNPRVMQNLQKEIAEIAQGRSKITEQDLEKMQYLKAVVKESLRMHPPVPLLLPRIVTQDVKLMGYDISSGTQVLVNVWKMGRDSTVWEEPEEFRPERFLTNSINYKGQHFEWLPFGAGRRTCPGVLFSVVIIELAIANIVYKFDLALPNGTKHEDLDMSEKYGITVHRKFPLVVSASPRF</sequence>
<comment type="caution">
    <text evidence="10">The sequence shown here is derived from an EMBL/GenBank/DDBJ whole genome shotgun (WGS) entry which is preliminary data.</text>
</comment>
<evidence type="ECO:0000256" key="1">
    <source>
        <dbReference type="ARBA" id="ARBA00004721"/>
    </source>
</evidence>
<evidence type="ECO:0000256" key="3">
    <source>
        <dbReference type="ARBA" id="ARBA00022617"/>
    </source>
</evidence>
<accession>A0A5N6N547</accession>
<comment type="similarity">
    <text evidence="2 9">Belongs to the cytochrome P450 family.</text>
</comment>
<dbReference type="Pfam" id="PF00067">
    <property type="entry name" value="p450"/>
    <property type="match status" value="1"/>
</dbReference>
<keyword evidence="6 8" id="KW-0408">Iron</keyword>
<dbReference type="GO" id="GO:0020037">
    <property type="term" value="F:heme binding"/>
    <property type="evidence" value="ECO:0007669"/>
    <property type="project" value="InterPro"/>
</dbReference>
<evidence type="ECO:0008006" key="12">
    <source>
        <dbReference type="Google" id="ProtNLM"/>
    </source>
</evidence>
<dbReference type="SUPFAM" id="SSF48264">
    <property type="entry name" value="Cytochrome P450"/>
    <property type="match status" value="1"/>
</dbReference>
<keyword evidence="11" id="KW-1185">Reference proteome</keyword>
<dbReference type="PROSITE" id="PS00086">
    <property type="entry name" value="CYTOCHROME_P450"/>
    <property type="match status" value="1"/>
</dbReference>
<protein>
    <recommendedName>
        <fullName evidence="12">Cytochrome P450</fullName>
    </recommendedName>
</protein>
<keyword evidence="3 8" id="KW-0349">Heme</keyword>
<evidence type="ECO:0000256" key="9">
    <source>
        <dbReference type="RuleBase" id="RU000461"/>
    </source>
</evidence>
<dbReference type="Proteomes" id="UP000326396">
    <property type="component" value="Linkage Group LG3"/>
</dbReference>
<evidence type="ECO:0000313" key="11">
    <source>
        <dbReference type="Proteomes" id="UP000326396"/>
    </source>
</evidence>
<dbReference type="PRINTS" id="PR00463">
    <property type="entry name" value="EP450I"/>
</dbReference>
<dbReference type="OrthoDB" id="1470350at2759"/>
<name>A0A5N6N547_9ASTR</name>
<reference evidence="10 11" key="1">
    <citation type="submission" date="2019-05" db="EMBL/GenBank/DDBJ databases">
        <title>Mikania micrantha, genome provides insights into the molecular mechanism of rapid growth.</title>
        <authorList>
            <person name="Liu B."/>
        </authorList>
    </citation>
    <scope>NUCLEOTIDE SEQUENCE [LARGE SCALE GENOMIC DNA]</scope>
    <source>
        <strain evidence="10">NLD-2019</strain>
        <tissue evidence="10">Leaf</tissue>
    </source>
</reference>
<evidence type="ECO:0000256" key="2">
    <source>
        <dbReference type="ARBA" id="ARBA00010617"/>
    </source>
</evidence>
<dbReference type="InterPro" id="IPR017972">
    <property type="entry name" value="Cyt_P450_CS"/>
</dbReference>
<dbReference type="GO" id="GO:0005506">
    <property type="term" value="F:iron ion binding"/>
    <property type="evidence" value="ECO:0007669"/>
    <property type="project" value="InterPro"/>
</dbReference>
<comment type="cofactor">
    <cofactor evidence="8">
        <name>heme</name>
        <dbReference type="ChEBI" id="CHEBI:30413"/>
    </cofactor>
</comment>
<keyword evidence="7 9" id="KW-0503">Monooxygenase</keyword>
<dbReference type="CDD" id="cd11072">
    <property type="entry name" value="CYP71-like"/>
    <property type="match status" value="1"/>
</dbReference>
<dbReference type="InterPro" id="IPR001128">
    <property type="entry name" value="Cyt_P450"/>
</dbReference>
<organism evidence="10 11">
    <name type="scientific">Mikania micrantha</name>
    <name type="common">bitter vine</name>
    <dbReference type="NCBI Taxonomy" id="192012"/>
    <lineage>
        <taxon>Eukaryota</taxon>
        <taxon>Viridiplantae</taxon>
        <taxon>Streptophyta</taxon>
        <taxon>Embryophyta</taxon>
        <taxon>Tracheophyta</taxon>
        <taxon>Spermatophyta</taxon>
        <taxon>Magnoliopsida</taxon>
        <taxon>eudicotyledons</taxon>
        <taxon>Gunneridae</taxon>
        <taxon>Pentapetalae</taxon>
        <taxon>asterids</taxon>
        <taxon>campanulids</taxon>
        <taxon>Asterales</taxon>
        <taxon>Asteraceae</taxon>
        <taxon>Asteroideae</taxon>
        <taxon>Heliantheae alliance</taxon>
        <taxon>Eupatorieae</taxon>
        <taxon>Mikania</taxon>
    </lineage>
</organism>
<proteinExistence type="inferred from homology"/>
<dbReference type="EMBL" id="SZYD01000013">
    <property type="protein sequence ID" value="KAD4384411.1"/>
    <property type="molecule type" value="Genomic_DNA"/>
</dbReference>
<dbReference type="AlphaFoldDB" id="A0A5N6N547"/>
<dbReference type="PRINTS" id="PR00385">
    <property type="entry name" value="P450"/>
</dbReference>
<evidence type="ECO:0000313" key="10">
    <source>
        <dbReference type="EMBL" id="KAD4384411.1"/>
    </source>
</evidence>
<dbReference type="GO" id="GO:0016712">
    <property type="term" value="F:oxidoreductase activity, acting on paired donors, with incorporation or reduction of molecular oxygen, reduced flavin or flavoprotein as one donor, and incorporation of one atom of oxygen"/>
    <property type="evidence" value="ECO:0007669"/>
    <property type="project" value="UniProtKB-ARBA"/>
</dbReference>
<dbReference type="FunFam" id="1.10.630.10:FF:000011">
    <property type="entry name" value="Cytochrome P450 83B1"/>
    <property type="match status" value="1"/>
</dbReference>
<dbReference type="Gene3D" id="1.10.630.10">
    <property type="entry name" value="Cytochrome P450"/>
    <property type="match status" value="1"/>
</dbReference>
<gene>
    <name evidence="10" type="ORF">E3N88_24579</name>
</gene>
<keyword evidence="5 9" id="KW-0560">Oxidoreductase</keyword>
<keyword evidence="4 8" id="KW-0479">Metal-binding</keyword>
<dbReference type="PANTHER" id="PTHR47955:SF16">
    <property type="entry name" value="CYTOCHROME P450"/>
    <property type="match status" value="1"/>
</dbReference>
<dbReference type="InterPro" id="IPR036396">
    <property type="entry name" value="Cyt_P450_sf"/>
</dbReference>
<evidence type="ECO:0000256" key="4">
    <source>
        <dbReference type="ARBA" id="ARBA00022723"/>
    </source>
</evidence>
<evidence type="ECO:0000256" key="6">
    <source>
        <dbReference type="ARBA" id="ARBA00023004"/>
    </source>
</evidence>
<dbReference type="GO" id="GO:0051762">
    <property type="term" value="P:sesquiterpene biosynthetic process"/>
    <property type="evidence" value="ECO:0007669"/>
    <property type="project" value="UniProtKB-ARBA"/>
</dbReference>
<feature type="binding site" description="axial binding residue" evidence="8">
    <location>
        <position position="375"/>
    </location>
    <ligand>
        <name>heme</name>
        <dbReference type="ChEBI" id="CHEBI:30413"/>
    </ligand>
    <ligandPart>
        <name>Fe</name>
        <dbReference type="ChEBI" id="CHEBI:18248"/>
    </ligandPart>
</feature>
<comment type="pathway">
    <text evidence="1">Secondary metabolite biosynthesis; terpenoid biosynthesis.</text>
</comment>